<proteinExistence type="predicted"/>
<accession>A0ABW7NWT7</accession>
<keyword evidence="2" id="KW-1185">Reference proteome</keyword>
<dbReference type="Proteomes" id="UP001610657">
    <property type="component" value="Unassembled WGS sequence"/>
</dbReference>
<evidence type="ECO:0000313" key="2">
    <source>
        <dbReference type="Proteomes" id="UP001610657"/>
    </source>
</evidence>
<comment type="caution">
    <text evidence="1">The sequence shown here is derived from an EMBL/GenBank/DDBJ whole genome shotgun (WGS) entry which is preliminary data.</text>
</comment>
<name>A0ABW7NWT7_9PSED</name>
<evidence type="ECO:0000313" key="1">
    <source>
        <dbReference type="EMBL" id="MFH7519362.1"/>
    </source>
</evidence>
<gene>
    <name evidence="1" type="ORF">RA271_30275</name>
</gene>
<reference evidence="1 2" key="1">
    <citation type="submission" date="2023-08" db="EMBL/GenBank/DDBJ databases">
        <title>Genomic and mutational analysis of Pseudomonas syringae pv. tagetis EB037 pathogenicity on sunflower.</title>
        <authorList>
            <person name="Maul J.E."/>
        </authorList>
    </citation>
    <scope>NUCLEOTIDE SEQUENCE [LARGE SCALE GENOMIC DNA]</scope>
    <source>
        <strain evidence="1 2">EB037_T1</strain>
    </source>
</reference>
<dbReference type="EMBL" id="JAVCQK010000778">
    <property type="protein sequence ID" value="MFH7519362.1"/>
    <property type="molecule type" value="Genomic_DNA"/>
</dbReference>
<protein>
    <submittedName>
        <fullName evidence="1">Cystathionine gamma-synthase</fullName>
    </submittedName>
</protein>
<organism evidence="1 2">
    <name type="scientific">Pseudomonas syringae pv. tagetis</name>
    <dbReference type="NCBI Taxonomy" id="129140"/>
    <lineage>
        <taxon>Bacteria</taxon>
        <taxon>Pseudomonadati</taxon>
        <taxon>Pseudomonadota</taxon>
        <taxon>Gammaproteobacteria</taxon>
        <taxon>Pseudomonadales</taxon>
        <taxon>Pseudomonadaceae</taxon>
        <taxon>Pseudomonas</taxon>
    </lineage>
</organism>
<feature type="non-terminal residue" evidence="1">
    <location>
        <position position="1"/>
    </location>
</feature>
<sequence length="75" mass="7953">ALHRAPPLAIAGHGLTALQDPGNYGTRPAPNYDNDWLRIHADLYSLGAQAIALTAIAVLYGRSVLAYKPWGQASA</sequence>